<comment type="caution">
    <text evidence="1">The sequence shown here is derived from an EMBL/GenBank/DDBJ whole genome shotgun (WGS) entry which is preliminary data.</text>
</comment>
<dbReference type="AlphaFoldDB" id="Q7R8X4"/>
<name>Q7R8X4_PLAYO</name>
<sequence length="26" mass="3061">NRLLSSLYFSTNCLAQFKYSLLFLFA</sequence>
<keyword evidence="2" id="KW-1185">Reference proteome</keyword>
<dbReference type="PaxDb" id="73239-Q7R8X4"/>
<evidence type="ECO:0000313" key="2">
    <source>
        <dbReference type="Proteomes" id="UP000008553"/>
    </source>
</evidence>
<feature type="non-terminal residue" evidence="1">
    <location>
        <position position="1"/>
    </location>
</feature>
<organism evidence="1 2">
    <name type="scientific">Plasmodium yoelii yoelii</name>
    <dbReference type="NCBI Taxonomy" id="73239"/>
    <lineage>
        <taxon>Eukaryota</taxon>
        <taxon>Sar</taxon>
        <taxon>Alveolata</taxon>
        <taxon>Apicomplexa</taxon>
        <taxon>Aconoidasida</taxon>
        <taxon>Haemosporida</taxon>
        <taxon>Plasmodiidae</taxon>
        <taxon>Plasmodium</taxon>
        <taxon>Plasmodium (Vinckeia)</taxon>
    </lineage>
</organism>
<reference evidence="1 2" key="1">
    <citation type="journal article" date="2002" name="Nature">
        <title>Genome sequence and comparative analysis of the model rodent malaria parasite Plasmodium yoelii yoelii.</title>
        <authorList>
            <person name="Carlton J.M."/>
            <person name="Angiuoli S.V."/>
            <person name="Suh B.B."/>
            <person name="Kooij T.W."/>
            <person name="Pertea M."/>
            <person name="Silva J.C."/>
            <person name="Ermolaeva M.D."/>
            <person name="Allen J.E."/>
            <person name="Selengut J.D."/>
            <person name="Koo H.L."/>
            <person name="Peterson J.D."/>
            <person name="Pop M."/>
            <person name="Kosack D.S."/>
            <person name="Shumway M.F."/>
            <person name="Bidwell S.L."/>
            <person name="Shallom S.J."/>
            <person name="van Aken S.E."/>
            <person name="Riedmuller S.B."/>
            <person name="Feldblyum T.V."/>
            <person name="Cho J.K."/>
            <person name="Quackenbush J."/>
            <person name="Sedegah M."/>
            <person name="Shoaibi A."/>
            <person name="Cummings L.M."/>
            <person name="Florens L."/>
            <person name="Yates J.R."/>
            <person name="Raine J.D."/>
            <person name="Sinden R.E."/>
            <person name="Harris M.A."/>
            <person name="Cunningham D.A."/>
            <person name="Preiser P.R."/>
            <person name="Bergman L.W."/>
            <person name="Vaidya A.B."/>
            <person name="van Lin L.H."/>
            <person name="Janse C.J."/>
            <person name="Waters A.P."/>
            <person name="Smith H.O."/>
            <person name="White O.R."/>
            <person name="Salzberg S.L."/>
            <person name="Venter J.C."/>
            <person name="Fraser C.M."/>
            <person name="Hoffman S.L."/>
            <person name="Gardner M.J."/>
            <person name="Carucci D.J."/>
        </authorList>
    </citation>
    <scope>NUCLEOTIDE SEQUENCE [LARGE SCALE GENOMIC DNA]</scope>
    <source>
        <strain evidence="1 2">17XNL</strain>
    </source>
</reference>
<evidence type="ECO:0000313" key="1">
    <source>
        <dbReference type="EMBL" id="EAA19453.1"/>
    </source>
</evidence>
<protein>
    <submittedName>
        <fullName evidence="1">Uncharacterized protein</fullName>
    </submittedName>
</protein>
<proteinExistence type="predicted"/>
<dbReference type="EMBL" id="AABL01002528">
    <property type="protein sequence ID" value="EAA19453.1"/>
    <property type="molecule type" value="Genomic_DNA"/>
</dbReference>
<gene>
    <name evidence="1" type="ORF">PY07096</name>
</gene>
<accession>Q7R8X4</accession>
<dbReference type="Proteomes" id="UP000008553">
    <property type="component" value="Unassembled WGS sequence"/>
</dbReference>
<dbReference type="InParanoid" id="Q7R8X4"/>